<protein>
    <submittedName>
        <fullName evidence="1">Uncharacterized protein</fullName>
    </submittedName>
</protein>
<proteinExistence type="predicted"/>
<evidence type="ECO:0000313" key="2">
    <source>
        <dbReference type="Proteomes" id="UP000494363"/>
    </source>
</evidence>
<dbReference type="AlphaFoldDB" id="A0A6J5FA17"/>
<keyword evidence="2" id="KW-1185">Reference proteome</keyword>
<gene>
    <name evidence="1" type="ORF">LMG29542_08605</name>
</gene>
<name>A0A6J5FA17_9BURK</name>
<sequence>MCAIKNLTERALPGLSPDYILQDSSTQRHVPDSINTLRILLGLRLMQHGTRFLYGRLPTIYVTW</sequence>
<evidence type="ECO:0000313" key="1">
    <source>
        <dbReference type="EMBL" id="CAB3775223.1"/>
    </source>
</evidence>
<accession>A0A6J5FA17</accession>
<organism evidence="1 2">
    <name type="scientific">Paraburkholderia humisilvae</name>
    <dbReference type="NCBI Taxonomy" id="627669"/>
    <lineage>
        <taxon>Bacteria</taxon>
        <taxon>Pseudomonadati</taxon>
        <taxon>Pseudomonadota</taxon>
        <taxon>Betaproteobacteria</taxon>
        <taxon>Burkholderiales</taxon>
        <taxon>Burkholderiaceae</taxon>
        <taxon>Paraburkholderia</taxon>
    </lineage>
</organism>
<dbReference type="Proteomes" id="UP000494363">
    <property type="component" value="Unassembled WGS sequence"/>
</dbReference>
<reference evidence="1 2" key="1">
    <citation type="submission" date="2020-04" db="EMBL/GenBank/DDBJ databases">
        <authorList>
            <person name="De Canck E."/>
        </authorList>
    </citation>
    <scope>NUCLEOTIDE SEQUENCE [LARGE SCALE GENOMIC DNA]</scope>
    <source>
        <strain evidence="1 2">LMG 29542</strain>
    </source>
</reference>
<dbReference type="EMBL" id="CADIKH010000328">
    <property type="protein sequence ID" value="CAB3775223.1"/>
    <property type="molecule type" value="Genomic_DNA"/>
</dbReference>